<dbReference type="InterPro" id="IPR001207">
    <property type="entry name" value="Transposase_mutator"/>
</dbReference>
<proteinExistence type="inferred from homology"/>
<gene>
    <name evidence="6" type="ORF">LMG27177_06716</name>
</gene>
<dbReference type="GO" id="GO:0003677">
    <property type="term" value="F:DNA binding"/>
    <property type="evidence" value="ECO:0007669"/>
    <property type="project" value="UniProtKB-KW"/>
</dbReference>
<dbReference type="EMBL" id="CADIKI010000028">
    <property type="protein sequence ID" value="CAB3809110.1"/>
    <property type="molecule type" value="Genomic_DNA"/>
</dbReference>
<keyword evidence="5" id="KW-0233">DNA recombination</keyword>
<protein>
    <submittedName>
        <fullName evidence="6">Uncharacterized protein</fullName>
    </submittedName>
</protein>
<evidence type="ECO:0000256" key="2">
    <source>
        <dbReference type="ARBA" id="ARBA00010961"/>
    </source>
</evidence>
<reference evidence="6 7" key="1">
    <citation type="submission" date="2020-04" db="EMBL/GenBank/DDBJ databases">
        <authorList>
            <person name="De Canck E."/>
        </authorList>
    </citation>
    <scope>NUCLEOTIDE SEQUENCE [LARGE SCALE GENOMIC DNA]</scope>
    <source>
        <strain evidence="6 7">LMG 27177</strain>
    </source>
</reference>
<dbReference type="GO" id="GO:0006313">
    <property type="term" value="P:DNA transposition"/>
    <property type="evidence" value="ECO:0007669"/>
    <property type="project" value="InterPro"/>
</dbReference>
<dbReference type="GO" id="GO:0004803">
    <property type="term" value="F:transposase activity"/>
    <property type="evidence" value="ECO:0007669"/>
    <property type="project" value="InterPro"/>
</dbReference>
<organism evidence="6 7">
    <name type="scientific">Paraburkholderia fynbosensis</name>
    <dbReference type="NCBI Taxonomy" id="1200993"/>
    <lineage>
        <taxon>Bacteria</taxon>
        <taxon>Pseudomonadati</taxon>
        <taxon>Pseudomonadota</taxon>
        <taxon>Betaproteobacteria</taxon>
        <taxon>Burkholderiales</taxon>
        <taxon>Burkholderiaceae</taxon>
        <taxon>Paraburkholderia</taxon>
    </lineage>
</organism>
<dbReference type="AlphaFoldDB" id="A0A6J5GZJ7"/>
<comment type="function">
    <text evidence="1">Required for the transposition of the insertion element.</text>
</comment>
<accession>A0A6J5GZJ7</accession>
<dbReference type="Pfam" id="PF00872">
    <property type="entry name" value="Transposase_mut"/>
    <property type="match status" value="1"/>
</dbReference>
<keyword evidence="3" id="KW-0815">Transposition</keyword>
<keyword evidence="7" id="KW-1185">Reference proteome</keyword>
<evidence type="ECO:0000256" key="5">
    <source>
        <dbReference type="ARBA" id="ARBA00023172"/>
    </source>
</evidence>
<name>A0A6J5GZJ7_9BURK</name>
<keyword evidence="4" id="KW-0238">DNA-binding</keyword>
<evidence type="ECO:0000256" key="1">
    <source>
        <dbReference type="ARBA" id="ARBA00002190"/>
    </source>
</evidence>
<evidence type="ECO:0000313" key="7">
    <source>
        <dbReference type="Proteomes" id="UP000494252"/>
    </source>
</evidence>
<evidence type="ECO:0000313" key="6">
    <source>
        <dbReference type="EMBL" id="CAB3809110.1"/>
    </source>
</evidence>
<dbReference type="Proteomes" id="UP000494252">
    <property type="component" value="Unassembled WGS sequence"/>
</dbReference>
<evidence type="ECO:0000256" key="3">
    <source>
        <dbReference type="ARBA" id="ARBA00022578"/>
    </source>
</evidence>
<sequence>MERHQTRWTGFVDKIISLYARGLSVREMKGHLEEMYGTEVSPTLISAGAFEARWDKDYPSIGQSCRRNWARR</sequence>
<comment type="similarity">
    <text evidence="2">Belongs to the transposase mutator family.</text>
</comment>
<evidence type="ECO:0000256" key="4">
    <source>
        <dbReference type="ARBA" id="ARBA00023125"/>
    </source>
</evidence>